<keyword evidence="3" id="KW-1003">Cell membrane</keyword>
<sequence length="191" mass="20037">MPANLQRNQIQYGVTLVELLIVLAITGVLAAMAMPSYRNMVISNRISSITADLHGNLLLARSEALKRGVRVSICKSATADDAAPVCDQSPSSVSNVGWGSGWLIFADVDGDGDFEAGDTLLRVQGRMLATSQDGSIIPSNAIEFVTFGSTGQTFTAVNFQVSSPTGYANLDRAVCIGVGGRARVGKTPDCP</sequence>
<evidence type="ECO:0000256" key="7">
    <source>
        <dbReference type="ARBA" id="ARBA00022989"/>
    </source>
</evidence>
<dbReference type="Gene3D" id="3.55.40.10">
    <property type="entry name" value="minor pseudopilin epsh domain"/>
    <property type="match status" value="1"/>
</dbReference>
<keyword evidence="14" id="KW-1185">Reference proteome</keyword>
<name>A0A941IG68_9BURK</name>
<evidence type="ECO:0000259" key="12">
    <source>
        <dbReference type="Pfam" id="PF12019"/>
    </source>
</evidence>
<dbReference type="InterPro" id="IPR045584">
    <property type="entry name" value="Pilin-like"/>
</dbReference>
<feature type="domain" description="General secretion pathway GspH" evidence="12">
    <location>
        <begin position="52"/>
        <end position="177"/>
    </location>
</feature>
<comment type="subcellular location">
    <subcellularLocation>
        <location evidence="1">Cell inner membrane</location>
        <topology evidence="1">Single-pass membrane protein</topology>
    </subcellularLocation>
</comment>
<dbReference type="Proteomes" id="UP000678545">
    <property type="component" value="Unassembled WGS sequence"/>
</dbReference>
<evidence type="ECO:0000256" key="8">
    <source>
        <dbReference type="ARBA" id="ARBA00023136"/>
    </source>
</evidence>
<accession>A0A941IG68</accession>
<reference evidence="13" key="1">
    <citation type="submission" date="2021-04" db="EMBL/GenBank/DDBJ databases">
        <title>novel species isolated from subtropical streams in China.</title>
        <authorList>
            <person name="Lu H."/>
        </authorList>
    </citation>
    <scope>NUCLEOTIDE SEQUENCE</scope>
    <source>
        <strain evidence="13">FT137W</strain>
    </source>
</reference>
<evidence type="ECO:0000256" key="6">
    <source>
        <dbReference type="ARBA" id="ARBA00022692"/>
    </source>
</evidence>
<evidence type="ECO:0000256" key="4">
    <source>
        <dbReference type="ARBA" id="ARBA00022481"/>
    </source>
</evidence>
<dbReference type="EMBL" id="JAGSPJ010000006">
    <property type="protein sequence ID" value="MBR7801077.1"/>
    <property type="molecule type" value="Genomic_DNA"/>
</dbReference>
<keyword evidence="4" id="KW-0488">Methylation</keyword>
<keyword evidence="5" id="KW-0997">Cell inner membrane</keyword>
<keyword evidence="8 11" id="KW-0472">Membrane</keyword>
<evidence type="ECO:0000256" key="5">
    <source>
        <dbReference type="ARBA" id="ARBA00022519"/>
    </source>
</evidence>
<evidence type="ECO:0000256" key="3">
    <source>
        <dbReference type="ARBA" id="ARBA00022475"/>
    </source>
</evidence>
<evidence type="ECO:0000256" key="10">
    <source>
        <dbReference type="ARBA" id="ARBA00030775"/>
    </source>
</evidence>
<comment type="caution">
    <text evidence="13">The sequence shown here is derived from an EMBL/GenBank/DDBJ whole genome shotgun (WGS) entry which is preliminary data.</text>
</comment>
<dbReference type="GO" id="GO:0005886">
    <property type="term" value="C:plasma membrane"/>
    <property type="evidence" value="ECO:0007669"/>
    <property type="project" value="UniProtKB-SubCell"/>
</dbReference>
<organism evidence="13 14">
    <name type="scientific">Undibacterium fentianense</name>
    <dbReference type="NCBI Taxonomy" id="2828728"/>
    <lineage>
        <taxon>Bacteria</taxon>
        <taxon>Pseudomonadati</taxon>
        <taxon>Pseudomonadota</taxon>
        <taxon>Betaproteobacteria</taxon>
        <taxon>Burkholderiales</taxon>
        <taxon>Oxalobacteraceae</taxon>
        <taxon>Undibacterium</taxon>
    </lineage>
</organism>
<dbReference type="Pfam" id="PF07963">
    <property type="entry name" value="N_methyl"/>
    <property type="match status" value="1"/>
</dbReference>
<evidence type="ECO:0000313" key="14">
    <source>
        <dbReference type="Proteomes" id="UP000678545"/>
    </source>
</evidence>
<evidence type="ECO:0000256" key="11">
    <source>
        <dbReference type="SAM" id="Phobius"/>
    </source>
</evidence>
<dbReference type="NCBIfam" id="TIGR02532">
    <property type="entry name" value="IV_pilin_GFxxxE"/>
    <property type="match status" value="1"/>
</dbReference>
<evidence type="ECO:0000256" key="2">
    <source>
        <dbReference type="ARBA" id="ARBA00021549"/>
    </source>
</evidence>
<comment type="similarity">
    <text evidence="9">Belongs to the GSP H family.</text>
</comment>
<proteinExistence type="inferred from homology"/>
<feature type="transmembrane region" description="Helical" evidence="11">
    <location>
        <begin position="12"/>
        <end position="34"/>
    </location>
</feature>
<gene>
    <name evidence="13" type="ORF">KDM90_13795</name>
</gene>
<evidence type="ECO:0000256" key="9">
    <source>
        <dbReference type="ARBA" id="ARBA00025772"/>
    </source>
</evidence>
<keyword evidence="6 11" id="KW-0812">Transmembrane</keyword>
<dbReference type="GO" id="GO:0015627">
    <property type="term" value="C:type II protein secretion system complex"/>
    <property type="evidence" value="ECO:0007669"/>
    <property type="project" value="InterPro"/>
</dbReference>
<evidence type="ECO:0000313" key="13">
    <source>
        <dbReference type="EMBL" id="MBR7801077.1"/>
    </source>
</evidence>
<dbReference type="AlphaFoldDB" id="A0A941IG68"/>
<dbReference type="RefSeq" id="WP_212676216.1">
    <property type="nucleotide sequence ID" value="NZ_JAGSPJ010000006.1"/>
</dbReference>
<dbReference type="GO" id="GO:0015628">
    <property type="term" value="P:protein secretion by the type II secretion system"/>
    <property type="evidence" value="ECO:0007669"/>
    <property type="project" value="InterPro"/>
</dbReference>
<evidence type="ECO:0000256" key="1">
    <source>
        <dbReference type="ARBA" id="ARBA00004377"/>
    </source>
</evidence>
<dbReference type="InterPro" id="IPR022346">
    <property type="entry name" value="T2SS_GspH"/>
</dbReference>
<dbReference type="Pfam" id="PF12019">
    <property type="entry name" value="GspH"/>
    <property type="match status" value="1"/>
</dbReference>
<dbReference type="InterPro" id="IPR012902">
    <property type="entry name" value="N_methyl_site"/>
</dbReference>
<protein>
    <recommendedName>
        <fullName evidence="2">Type II secretion system protein H</fullName>
    </recommendedName>
    <alternativeName>
        <fullName evidence="10">General secretion pathway protein H</fullName>
    </alternativeName>
</protein>
<dbReference type="SUPFAM" id="SSF54523">
    <property type="entry name" value="Pili subunits"/>
    <property type="match status" value="1"/>
</dbReference>
<keyword evidence="7 11" id="KW-1133">Transmembrane helix</keyword>